<evidence type="ECO:0000256" key="2">
    <source>
        <dbReference type="ARBA" id="ARBA00022553"/>
    </source>
</evidence>
<sequence>AQERIWLDEQIRFGSKEEQNPYAIYHIPITFQIINGHHISIRRLRHAFNLLIRKHSILRTSYKYDSTEECLKQCIKESNISCDNESDYYSFEISTISSREQLESILFDEDTNRTLFNLDLGIVFRCHLIKYQHNDTNDDLLSDGDMIICNFHHIAFDGSSVELFLNDLQLAYKHNQLEIDDDSLQYIDYSLHERETMDMNEAKTYWKQLLQGYDIGKQLSLPYDRQTLHQHRTSHGSSVTFQLDRHQVDRMLTYAQESRVSMFQLGLTIYYVFLFKLTNGEKDLCIGTMSANRYRQQLQKMIGMFVNTLPYRFQLDPRQTFHDTLLQVQHLCLQMLEYSYLPYQQVIQLHRGVREQQRQSSLPFIQTTFQFESLNNLHSNSDDIFCQLREEEDILTHETRVSKFDLSLSMNYNVRKKTMSCSFNYSCDLFERTTVQTMCDRFQILLRQLFNSPSFNIDIQPLYELSILLPEERELLQSINKRSHVDFDPQQMKCIHHKFVEQAVNHPQKICVMLDEQSLTYGEVLHRVQYFASYLIRECNVQPGHIICQCVERSIEMVIGI</sequence>
<feature type="non-terminal residue" evidence="5">
    <location>
        <position position="1"/>
    </location>
</feature>
<dbReference type="PANTHER" id="PTHR45527">
    <property type="entry name" value="NONRIBOSOMAL PEPTIDE SYNTHETASE"/>
    <property type="match status" value="1"/>
</dbReference>
<proteinExistence type="predicted"/>
<dbReference type="GO" id="GO:0003824">
    <property type="term" value="F:catalytic activity"/>
    <property type="evidence" value="ECO:0007669"/>
    <property type="project" value="InterPro"/>
</dbReference>
<dbReference type="AlphaFoldDB" id="A0A8S2V1D0"/>
<dbReference type="EMBL" id="CAJOBA010068002">
    <property type="protein sequence ID" value="CAF4374869.1"/>
    <property type="molecule type" value="Genomic_DNA"/>
</dbReference>
<feature type="domain" description="AMP-dependent synthetase/ligase" evidence="3">
    <location>
        <begin position="500"/>
        <end position="560"/>
    </location>
</feature>
<dbReference type="GO" id="GO:0044550">
    <property type="term" value="P:secondary metabolite biosynthetic process"/>
    <property type="evidence" value="ECO:0007669"/>
    <property type="project" value="TreeGrafter"/>
</dbReference>
<organism evidence="5 6">
    <name type="scientific">Didymodactylos carnosus</name>
    <dbReference type="NCBI Taxonomy" id="1234261"/>
    <lineage>
        <taxon>Eukaryota</taxon>
        <taxon>Metazoa</taxon>
        <taxon>Spiralia</taxon>
        <taxon>Gnathifera</taxon>
        <taxon>Rotifera</taxon>
        <taxon>Eurotatoria</taxon>
        <taxon>Bdelloidea</taxon>
        <taxon>Philodinida</taxon>
        <taxon>Philodinidae</taxon>
        <taxon>Didymodactylos</taxon>
    </lineage>
</organism>
<dbReference type="Proteomes" id="UP000682733">
    <property type="component" value="Unassembled WGS sequence"/>
</dbReference>
<keyword evidence="2" id="KW-0597">Phosphoprotein</keyword>
<name>A0A8S2V1D0_9BILA</name>
<evidence type="ECO:0000259" key="3">
    <source>
        <dbReference type="Pfam" id="PF00501"/>
    </source>
</evidence>
<reference evidence="5" key="1">
    <citation type="submission" date="2021-02" db="EMBL/GenBank/DDBJ databases">
        <authorList>
            <person name="Nowell W R."/>
        </authorList>
    </citation>
    <scope>NUCLEOTIDE SEQUENCE</scope>
</reference>
<dbReference type="InterPro" id="IPR042099">
    <property type="entry name" value="ANL_N_sf"/>
</dbReference>
<evidence type="ECO:0000313" key="5">
    <source>
        <dbReference type="EMBL" id="CAF4374869.1"/>
    </source>
</evidence>
<dbReference type="Gene3D" id="3.30.559.10">
    <property type="entry name" value="Chloramphenicol acetyltransferase-like domain"/>
    <property type="match status" value="1"/>
</dbReference>
<dbReference type="SUPFAM" id="SSF56801">
    <property type="entry name" value="Acetyl-CoA synthetase-like"/>
    <property type="match status" value="1"/>
</dbReference>
<protein>
    <submittedName>
        <fullName evidence="5">Uncharacterized protein</fullName>
    </submittedName>
</protein>
<comment type="caution">
    <text evidence="5">The sequence shown here is derived from an EMBL/GenBank/DDBJ whole genome shotgun (WGS) entry which is preliminary data.</text>
</comment>
<dbReference type="Gene3D" id="3.40.50.12780">
    <property type="entry name" value="N-terminal domain of ligase-like"/>
    <property type="match status" value="1"/>
</dbReference>
<keyword evidence="1" id="KW-0596">Phosphopantetheine</keyword>
<feature type="non-terminal residue" evidence="5">
    <location>
        <position position="561"/>
    </location>
</feature>
<accession>A0A8S2V1D0</accession>
<gene>
    <name evidence="5" type="ORF">TMI583_LOCUS42239</name>
</gene>
<dbReference type="GO" id="GO:0043041">
    <property type="term" value="P:amino acid activation for nonribosomal peptide biosynthetic process"/>
    <property type="evidence" value="ECO:0007669"/>
    <property type="project" value="TreeGrafter"/>
</dbReference>
<feature type="domain" description="Condensation" evidence="4">
    <location>
        <begin position="2"/>
        <end position="474"/>
    </location>
</feature>
<dbReference type="SUPFAM" id="SSF52777">
    <property type="entry name" value="CoA-dependent acyltransferases"/>
    <property type="match status" value="2"/>
</dbReference>
<dbReference type="Pfam" id="PF00668">
    <property type="entry name" value="Condensation"/>
    <property type="match status" value="1"/>
</dbReference>
<dbReference type="InterPro" id="IPR001242">
    <property type="entry name" value="Condensation_dom"/>
</dbReference>
<dbReference type="Pfam" id="PF00501">
    <property type="entry name" value="AMP-binding"/>
    <property type="match status" value="1"/>
</dbReference>
<dbReference type="GO" id="GO:0031177">
    <property type="term" value="F:phosphopantetheine binding"/>
    <property type="evidence" value="ECO:0007669"/>
    <property type="project" value="TreeGrafter"/>
</dbReference>
<evidence type="ECO:0000256" key="1">
    <source>
        <dbReference type="ARBA" id="ARBA00022450"/>
    </source>
</evidence>
<dbReference type="PANTHER" id="PTHR45527:SF1">
    <property type="entry name" value="FATTY ACID SYNTHASE"/>
    <property type="match status" value="1"/>
</dbReference>
<dbReference type="Gene3D" id="3.30.559.30">
    <property type="entry name" value="Nonribosomal peptide synthetase, condensation domain"/>
    <property type="match status" value="1"/>
</dbReference>
<dbReference type="InterPro" id="IPR023213">
    <property type="entry name" value="CAT-like_dom_sf"/>
</dbReference>
<evidence type="ECO:0000313" key="6">
    <source>
        <dbReference type="Proteomes" id="UP000682733"/>
    </source>
</evidence>
<dbReference type="GO" id="GO:0005737">
    <property type="term" value="C:cytoplasm"/>
    <property type="evidence" value="ECO:0007669"/>
    <property type="project" value="TreeGrafter"/>
</dbReference>
<dbReference type="InterPro" id="IPR000873">
    <property type="entry name" value="AMP-dep_synth/lig_dom"/>
</dbReference>
<evidence type="ECO:0000259" key="4">
    <source>
        <dbReference type="Pfam" id="PF00668"/>
    </source>
</evidence>